<dbReference type="RefSeq" id="YP_009204120.1">
    <property type="nucleotide sequence ID" value="NC_028860.1"/>
</dbReference>
<dbReference type="Proteomes" id="UP000204421">
    <property type="component" value="Segment"/>
</dbReference>
<evidence type="ECO:0000313" key="5">
    <source>
        <dbReference type="Proteomes" id="UP000204421"/>
    </source>
</evidence>
<feature type="domain" description="Recombinase" evidence="3">
    <location>
        <begin position="171"/>
        <end position="306"/>
    </location>
</feature>
<reference evidence="4 5" key="1">
    <citation type="submission" date="2015-06" db="EMBL/GenBank/DDBJ databases">
        <authorList>
            <person name="Akther S."/>
            <person name="Anaya M."/>
            <person name="Carvajal B."/>
            <person name="Chen Y."/>
            <person name="Estrada B."/>
            <person name="Gedeon F."/>
            <person name="Golebiewska U.P."/>
            <person name="Gu W."/>
            <person name="Hernandez A."/>
            <person name="Islam T."/>
            <person name="Jin Y."/>
            <person name="Jung S.M.I.N."/>
            <person name="Nieves W."/>
            <person name="Patel N."/>
            <person name="Qu S."/>
            <person name="Sookdeo T."/>
            <person name="Tobar N."/>
            <person name="Victor W."/>
            <person name="Serrano M.G."/>
            <person name="Buck G."/>
            <person name="Lee V."/>
            <person name="Wang Y."/>
            <person name="Carvalho R."/>
            <person name="Voegtly L."/>
            <person name="Shi R."/>
            <person name="Duckworth R."/>
            <person name="Johnson A."/>
            <person name="Loviza R."/>
            <person name="Walstead R."/>
            <person name="Shah Z."/>
            <person name="Kiflezghi M."/>
            <person name="Wade K."/>
            <person name="Delesalle V.A."/>
            <person name="Bradley K.W."/>
            <person name="Asai D.J."/>
            <person name="Bowman C.A."/>
            <person name="Russell D.A."/>
            <person name="Pope W.H."/>
            <person name="Jacobs-Sera D."/>
            <person name="Hendrix R.W."/>
            <person name="Hatfull G.F."/>
        </authorList>
    </citation>
    <scope>NUCLEOTIDE SEQUENCE [LARGE SCALE GENOMIC DNA]</scope>
</reference>
<organism evidence="4 5">
    <name type="scientific">Mycobacterium phage Smeadley</name>
    <dbReference type="NCBI Taxonomy" id="1673873"/>
    <lineage>
        <taxon>Viruses</taxon>
        <taxon>Duplodnaviria</taxon>
        <taxon>Heunggongvirae</taxon>
        <taxon>Uroviricota</taxon>
        <taxon>Caudoviricetes</taxon>
        <taxon>Fromanvirus</taxon>
        <taxon>Fromanvirus astro</taxon>
    </lineage>
</organism>
<dbReference type="OrthoDB" id="3478at10239"/>
<evidence type="ECO:0000256" key="2">
    <source>
        <dbReference type="ARBA" id="ARBA00023172"/>
    </source>
</evidence>
<dbReference type="InterPro" id="IPR036162">
    <property type="entry name" value="Resolvase-like_N_sf"/>
</dbReference>
<gene>
    <name evidence="4" type="ORF">SEA_SMEADLEY_30</name>
</gene>
<evidence type="ECO:0000313" key="4">
    <source>
        <dbReference type="EMBL" id="AKQ07598.1"/>
    </source>
</evidence>
<dbReference type="Gene3D" id="3.40.50.1390">
    <property type="entry name" value="Resolvase, N-terminal catalytic domain"/>
    <property type="match status" value="1"/>
</dbReference>
<dbReference type="EMBL" id="KT184694">
    <property type="protein sequence ID" value="AKQ07598.1"/>
    <property type="molecule type" value="Genomic_DNA"/>
</dbReference>
<dbReference type="InterPro" id="IPR011109">
    <property type="entry name" value="DNA_bind_recombinase_dom"/>
</dbReference>
<dbReference type="PANTHER" id="PTHR30461:SF2">
    <property type="entry name" value="SERINE RECOMBINASE PINE-RELATED"/>
    <property type="match status" value="1"/>
</dbReference>
<dbReference type="PANTHER" id="PTHR30461">
    <property type="entry name" value="DNA-INVERTASE FROM LAMBDOID PROPHAGE"/>
    <property type="match status" value="1"/>
</dbReference>
<keyword evidence="1" id="KW-0238">DNA-binding</keyword>
<dbReference type="CDD" id="cd00338">
    <property type="entry name" value="Ser_Recombinase"/>
    <property type="match status" value="1"/>
</dbReference>
<dbReference type="Gene3D" id="3.90.1750.20">
    <property type="entry name" value="Putative Large Serine Recombinase, Chain B, Domain 2"/>
    <property type="match status" value="1"/>
</dbReference>
<dbReference type="Pfam" id="PF00239">
    <property type="entry name" value="Resolvase"/>
    <property type="match status" value="1"/>
</dbReference>
<dbReference type="GO" id="GO:0003677">
    <property type="term" value="F:DNA binding"/>
    <property type="evidence" value="ECO:0007669"/>
    <property type="project" value="UniProtKB-KW"/>
</dbReference>
<dbReference type="KEGG" id="vg:26630634"/>
<proteinExistence type="predicted"/>
<dbReference type="SMART" id="SM00857">
    <property type="entry name" value="Resolvase"/>
    <property type="match status" value="1"/>
</dbReference>
<protein>
    <submittedName>
        <fullName evidence="4">Serine integrase</fullName>
    </submittedName>
</protein>
<dbReference type="InterPro" id="IPR006119">
    <property type="entry name" value="Resolv_N"/>
</dbReference>
<dbReference type="PROSITE" id="PS51737">
    <property type="entry name" value="RECOMBINASE_DNA_BIND"/>
    <property type="match status" value="1"/>
</dbReference>
<dbReference type="GO" id="GO:0000150">
    <property type="term" value="F:DNA strand exchange activity"/>
    <property type="evidence" value="ECO:0007669"/>
    <property type="project" value="InterPro"/>
</dbReference>
<evidence type="ECO:0000259" key="3">
    <source>
        <dbReference type="PROSITE" id="PS51737"/>
    </source>
</evidence>
<evidence type="ECO:0000256" key="1">
    <source>
        <dbReference type="ARBA" id="ARBA00023125"/>
    </source>
</evidence>
<dbReference type="SUPFAM" id="SSF53041">
    <property type="entry name" value="Resolvase-like"/>
    <property type="match status" value="1"/>
</dbReference>
<sequence length="500" mass="56835">MTQTLRALVGARVSVVQGPQKVSHIAQQESGTKWATERGHEIVGTFKDLDVSASVSPFERPDLGPWLSPERQDEWDILVFSKIDRMFRSTRDCVKFAEWAEERKKILVFAEDSMTLNYRDKSDSLEKMMSELFIYIGSFFAQLELNRFRSRAKDSHRVLRGTDRWASGVPPLGFKVIDHPSGKGKGLATDPEGKELLYDMAGKLLEGWSFIRISQCLNEKKIPTQLDKARMAKGKPAYENPWSVNTVIESLTSLRTQGLKMTRSGKKFVTVLDEAGEPIRMAPPTFDAATWKQIQEAAALRQNNRRSRSYTANPMLGVGFCGQCGASLAQQFSRSKLKDGTVNEHRYYRCGRTPVNCQNVFLRADDGDELLEQTFLEAYGDEPVTRRVFVPGEDHTEELEQVRATIERLRRESDAGLIVSAEDERIYLERMKSLIDRRTQLEAVPRRAAGWVTEETGQTYREAWETEDHRTLLSEAGIRFELKSSKPMNFALHVPQKEAG</sequence>
<dbReference type="InterPro" id="IPR050639">
    <property type="entry name" value="SSR_resolvase"/>
</dbReference>
<dbReference type="InterPro" id="IPR038109">
    <property type="entry name" value="DNA_bind_recomb_sf"/>
</dbReference>
<name>A0A0H4TH47_9CAUD</name>
<dbReference type="Pfam" id="PF07508">
    <property type="entry name" value="Recombinase"/>
    <property type="match status" value="1"/>
</dbReference>
<keyword evidence="2" id="KW-0233">DNA recombination</keyword>
<accession>A0A0H4TH47</accession>
<dbReference type="GeneID" id="26630634"/>